<dbReference type="Proteomes" id="UP000516052">
    <property type="component" value="Chromosome"/>
</dbReference>
<name>A0A7H0IFJ5_9ACTN</name>
<gene>
    <name evidence="1" type="ORF">IAG44_20435</name>
</gene>
<proteinExistence type="predicted"/>
<dbReference type="RefSeq" id="WP_187748530.1">
    <property type="nucleotide sequence ID" value="NZ_CP060828.1"/>
</dbReference>
<organism evidence="1 2">
    <name type="scientific">Streptomyces roseirectus</name>
    <dbReference type="NCBI Taxonomy" id="2768066"/>
    <lineage>
        <taxon>Bacteria</taxon>
        <taxon>Bacillati</taxon>
        <taxon>Actinomycetota</taxon>
        <taxon>Actinomycetes</taxon>
        <taxon>Kitasatosporales</taxon>
        <taxon>Streptomycetaceae</taxon>
        <taxon>Streptomyces</taxon>
    </lineage>
</organism>
<evidence type="ECO:0000313" key="2">
    <source>
        <dbReference type="Proteomes" id="UP000516052"/>
    </source>
</evidence>
<dbReference type="KEGG" id="sroi:IAG44_20435"/>
<protein>
    <submittedName>
        <fullName evidence="1">Uncharacterized protein</fullName>
    </submittedName>
</protein>
<dbReference type="EMBL" id="CP060828">
    <property type="protein sequence ID" value="QNP71561.1"/>
    <property type="molecule type" value="Genomic_DNA"/>
</dbReference>
<evidence type="ECO:0000313" key="1">
    <source>
        <dbReference type="EMBL" id="QNP71561.1"/>
    </source>
</evidence>
<accession>A0A7H0IFJ5</accession>
<reference evidence="1 2" key="1">
    <citation type="submission" date="2020-08" db="EMBL/GenBank/DDBJ databases">
        <title>A novel species.</title>
        <authorList>
            <person name="Gao J."/>
        </authorList>
    </citation>
    <scope>NUCLEOTIDE SEQUENCE [LARGE SCALE GENOMIC DNA]</scope>
    <source>
        <strain evidence="1 2">CRXT-G-22</strain>
    </source>
</reference>
<keyword evidence="2" id="KW-1185">Reference proteome</keyword>
<dbReference type="AlphaFoldDB" id="A0A7H0IFJ5"/>
<sequence length="132" mass="14492">MLSTETPARTELGRFFEVSARQFATEQPTPKMFSAAVDAEWHRFLNDPGYAEFCAQHAGQLVGHVEAKGVGKISWVGAYEEMFGPLPEVWFTDADGVLDEQALARYRESGEVRAEWDCTPLPGGEVVPSVAG</sequence>